<dbReference type="InterPro" id="IPR042620">
    <property type="entry name" value="NSUN7"/>
</dbReference>
<organism evidence="8 9">
    <name type="scientific">Camelus dromedarius</name>
    <name type="common">Dromedary</name>
    <name type="synonym">Arabian camel</name>
    <dbReference type="NCBI Taxonomy" id="9838"/>
    <lineage>
        <taxon>Eukaryota</taxon>
        <taxon>Metazoa</taxon>
        <taxon>Chordata</taxon>
        <taxon>Craniata</taxon>
        <taxon>Vertebrata</taxon>
        <taxon>Euteleostomi</taxon>
        <taxon>Mammalia</taxon>
        <taxon>Eutheria</taxon>
        <taxon>Laurasiatheria</taxon>
        <taxon>Artiodactyla</taxon>
        <taxon>Tylopoda</taxon>
        <taxon>Camelidae</taxon>
        <taxon>Camelus</taxon>
    </lineage>
</organism>
<feature type="region of interest" description="Disordered" evidence="6">
    <location>
        <begin position="533"/>
        <end position="561"/>
    </location>
</feature>
<feature type="active site" description="Nucleophile" evidence="5">
    <location>
        <position position="439"/>
    </location>
</feature>
<dbReference type="GO" id="GO:0003723">
    <property type="term" value="F:RNA binding"/>
    <property type="evidence" value="ECO:0007669"/>
    <property type="project" value="UniProtKB-UniRule"/>
</dbReference>
<dbReference type="AlphaFoldDB" id="A0A5N4EEU3"/>
<evidence type="ECO:0000256" key="5">
    <source>
        <dbReference type="PROSITE-ProRule" id="PRU01023"/>
    </source>
</evidence>
<dbReference type="STRING" id="9838.ENSCDRP00005013150"/>
<dbReference type="GO" id="GO:0008168">
    <property type="term" value="F:methyltransferase activity"/>
    <property type="evidence" value="ECO:0007669"/>
    <property type="project" value="UniProtKB-KW"/>
</dbReference>
<dbReference type="SUPFAM" id="SSF53335">
    <property type="entry name" value="S-adenosyl-L-methionine-dependent methyltransferases"/>
    <property type="match status" value="1"/>
</dbReference>
<dbReference type="InterPro" id="IPR049560">
    <property type="entry name" value="MeTrfase_RsmB-F_NOP2_cat"/>
</dbReference>
<feature type="region of interest" description="Disordered" evidence="6">
    <location>
        <begin position="575"/>
        <end position="628"/>
    </location>
</feature>
<keyword evidence="4 5" id="KW-0694">RNA-binding</keyword>
<feature type="compositionally biased region" description="Polar residues" evidence="6">
    <location>
        <begin position="18"/>
        <end position="36"/>
    </location>
</feature>
<keyword evidence="2 5" id="KW-0808">Transferase</keyword>
<keyword evidence="1 5" id="KW-0489">Methyltransferase</keyword>
<proteinExistence type="inferred from homology"/>
<accession>A0A5N4EEU3</accession>
<feature type="compositionally biased region" description="Basic residues" evidence="6">
    <location>
        <begin position="538"/>
        <end position="549"/>
    </location>
</feature>
<feature type="domain" description="SAM-dependent MTase RsmB/NOP-type" evidence="7">
    <location>
        <begin position="192"/>
        <end position="508"/>
    </location>
</feature>
<evidence type="ECO:0000256" key="6">
    <source>
        <dbReference type="SAM" id="MobiDB-lite"/>
    </source>
</evidence>
<feature type="compositionally biased region" description="Polar residues" evidence="6">
    <location>
        <begin position="575"/>
        <end position="616"/>
    </location>
</feature>
<evidence type="ECO:0000256" key="1">
    <source>
        <dbReference type="ARBA" id="ARBA00022603"/>
    </source>
</evidence>
<dbReference type="EMBL" id="JWIN03000002">
    <property type="protein sequence ID" value="KAB1281850.1"/>
    <property type="molecule type" value="Genomic_DNA"/>
</dbReference>
<dbReference type="Gene3D" id="3.30.70.1170">
    <property type="entry name" value="Sun protein, domain 3"/>
    <property type="match status" value="1"/>
</dbReference>
<feature type="region of interest" description="Disordered" evidence="6">
    <location>
        <begin position="692"/>
        <end position="720"/>
    </location>
</feature>
<evidence type="ECO:0000259" key="7">
    <source>
        <dbReference type="PROSITE" id="PS51686"/>
    </source>
</evidence>
<evidence type="ECO:0000313" key="8">
    <source>
        <dbReference type="EMBL" id="KAB1281850.1"/>
    </source>
</evidence>
<gene>
    <name evidence="8" type="ORF">Cadr_000002134</name>
</gene>
<dbReference type="InterPro" id="IPR029063">
    <property type="entry name" value="SAM-dependent_MTases_sf"/>
</dbReference>
<keyword evidence="9" id="KW-1185">Reference proteome</keyword>
<protein>
    <submittedName>
        <fullName evidence="8">Putative methyltransferase NSUN7</fullName>
    </submittedName>
</protein>
<dbReference type="Proteomes" id="UP000299084">
    <property type="component" value="Unassembled WGS sequence"/>
</dbReference>
<dbReference type="GO" id="GO:0032259">
    <property type="term" value="P:methylation"/>
    <property type="evidence" value="ECO:0007669"/>
    <property type="project" value="UniProtKB-KW"/>
</dbReference>
<dbReference type="PANTHER" id="PTHR14663:SF2">
    <property type="entry name" value="METHYLTRANSFERASE NSUN7-RELATED"/>
    <property type="match status" value="1"/>
</dbReference>
<comment type="caution">
    <text evidence="5">Lacks conserved residue(s) required for the propagation of feature annotation.</text>
</comment>
<comment type="caution">
    <text evidence="8">The sequence shown here is derived from an EMBL/GenBank/DDBJ whole genome shotgun (WGS) entry which is preliminary data.</text>
</comment>
<evidence type="ECO:0000256" key="3">
    <source>
        <dbReference type="ARBA" id="ARBA00022691"/>
    </source>
</evidence>
<evidence type="ECO:0000313" key="9">
    <source>
        <dbReference type="Proteomes" id="UP000299084"/>
    </source>
</evidence>
<name>A0A5N4EEU3_CAMDR</name>
<dbReference type="Gene3D" id="3.40.50.150">
    <property type="entry name" value="Vaccinia Virus protein VP39"/>
    <property type="match status" value="1"/>
</dbReference>
<keyword evidence="3 5" id="KW-0949">S-adenosyl-L-methionine</keyword>
<reference evidence="8 9" key="1">
    <citation type="journal article" date="2019" name="Mol. Ecol. Resour.">
        <title>Improving Illumina assemblies with Hi-C and long reads: an example with the North African dromedary.</title>
        <authorList>
            <person name="Elbers J.P."/>
            <person name="Rogers M.F."/>
            <person name="Perelman P.L."/>
            <person name="Proskuryakova A.A."/>
            <person name="Serdyukova N.A."/>
            <person name="Johnson W.E."/>
            <person name="Horin P."/>
            <person name="Corander J."/>
            <person name="Murphy D."/>
            <person name="Burger P.A."/>
        </authorList>
    </citation>
    <scope>NUCLEOTIDE SEQUENCE [LARGE SCALE GENOMIC DNA]</scope>
    <source>
        <strain evidence="8">Drom800</strain>
        <tissue evidence="8">Blood</tissue>
    </source>
</reference>
<evidence type="ECO:0000256" key="2">
    <source>
        <dbReference type="ARBA" id="ARBA00022679"/>
    </source>
</evidence>
<dbReference type="PANTHER" id="PTHR14663">
    <property type="entry name" value="METHYLTRANSFERASE NSUN7-RELATED"/>
    <property type="match status" value="1"/>
</dbReference>
<feature type="region of interest" description="Disordered" evidence="6">
    <location>
        <begin position="1"/>
        <end position="41"/>
    </location>
</feature>
<dbReference type="Pfam" id="PF01189">
    <property type="entry name" value="Methyltr_RsmB-F"/>
    <property type="match status" value="1"/>
</dbReference>
<sequence>MLDSASELEFSEEKATEDPSQLSSLELSGGTASSGKNAAGLPEKTGYPDSVYVMAANIFQGIRVEKSPGKVLIKYGNEPLPYSTEFEDESFQRLSYELAFSALKYQDILESILIDSYIFPSTTIPDHLNSLIIVMLYDFQDRKFQGRLLSDNEESIAEVLEVENLLNSLHGESPTVVPHFLSLLVKIGEDVNVKYILMYYICNYNLMLYIYSPEEVYHSLKKKGYNKVESILHIDDKVFAVDQHCYDVLIFPSHLKSDLLNTDLFKDYKLIFQDKSRSLAVHSVKALLNMDDDILMVNTGSWYTVAHMSVLTNNNTSKIFVCGVQSQAKDPDLKNLFTKMGCKNIEILHETFINLESKDHRLQKVKVILLLPRCSGLGISNPVEFILNEHEGTYTGLLKDFSQGGTSEDKLHVLAQQQYEQLTHAMKFTRAQAIVYCTCSVYPEENEAVVKKALEFQDHGIKVQPYRLSPPVLPLCSLKEIHLSTDKFFRMEPSEITNGCFLSVLTRERDPSETVSVKDVLARAAAKGLLDGIELGKPSKREKKKKKSKTPLPKAPTADNNSVQMKIAEFLSRETNANANRSEALTTKTSLPQKNTNQVGSSPQVRKTNKPTTNPLAPTFMKNTPPARPYERLTNFVRPRPEDRMIALKPIEIVLPPVMLPFSSSQGIRSHVPTQQFYCRWVGPKTVMPGYLSTPSVPRSGEKPKDNLPSSLPRRPRPWL</sequence>
<evidence type="ECO:0000256" key="4">
    <source>
        <dbReference type="ARBA" id="ARBA00022884"/>
    </source>
</evidence>
<dbReference type="PROSITE" id="PS51686">
    <property type="entry name" value="SAM_MT_RSMB_NOP"/>
    <property type="match status" value="1"/>
</dbReference>
<comment type="similarity">
    <text evidence="5">Belongs to the class I-like SAM-binding methyltransferase superfamily. RsmB/NOP family.</text>
</comment>
<dbReference type="InterPro" id="IPR001678">
    <property type="entry name" value="MeTrfase_RsmB-F_NOP2_dom"/>
</dbReference>